<evidence type="ECO:0000256" key="4">
    <source>
        <dbReference type="SAM" id="Phobius"/>
    </source>
</evidence>
<keyword evidence="2" id="KW-0328">Glycosyltransferase</keyword>
<proteinExistence type="inferred from homology"/>
<evidence type="ECO:0000259" key="5">
    <source>
        <dbReference type="Pfam" id="PF00535"/>
    </source>
</evidence>
<dbReference type="PANTHER" id="PTHR43179:SF12">
    <property type="entry name" value="GALACTOFURANOSYLTRANSFERASE GLFT2"/>
    <property type="match status" value="1"/>
</dbReference>
<evidence type="ECO:0000313" key="7">
    <source>
        <dbReference type="EMBL" id="SET94892.1"/>
    </source>
</evidence>
<evidence type="ECO:0000256" key="1">
    <source>
        <dbReference type="ARBA" id="ARBA00006739"/>
    </source>
</evidence>
<gene>
    <name evidence="6" type="ORF">FH5T_20880</name>
    <name evidence="7" type="ORF">SAMN05444285_13128</name>
</gene>
<dbReference type="KEGG" id="dori:FH5T_20880"/>
<dbReference type="Pfam" id="PF00535">
    <property type="entry name" value="Glycos_transf_2"/>
    <property type="match status" value="1"/>
</dbReference>
<dbReference type="OrthoDB" id="9771846at2"/>
<reference evidence="6 8" key="1">
    <citation type="submission" date="2014-03" db="EMBL/GenBank/DDBJ databases">
        <title>Complete genome sequence of a deeply braunched marine Bacteroidia bacterium Draconibacterium orientale type strain FH5T.</title>
        <authorList>
            <person name="Li X."/>
            <person name="Wang X."/>
            <person name="Xie Z."/>
            <person name="Du Z."/>
            <person name="Chen G."/>
        </authorList>
    </citation>
    <scope>NUCLEOTIDE SEQUENCE [LARGE SCALE GENOMIC DNA]</scope>
    <source>
        <strain evidence="6 8">FH5</strain>
    </source>
</reference>
<keyword evidence="4" id="KW-0472">Membrane</keyword>
<dbReference type="Proteomes" id="UP000023772">
    <property type="component" value="Chromosome"/>
</dbReference>
<dbReference type="PANTHER" id="PTHR43179">
    <property type="entry name" value="RHAMNOSYLTRANSFERASE WBBL"/>
    <property type="match status" value="1"/>
</dbReference>
<evidence type="ECO:0000256" key="3">
    <source>
        <dbReference type="ARBA" id="ARBA00022679"/>
    </source>
</evidence>
<dbReference type="InterPro" id="IPR029044">
    <property type="entry name" value="Nucleotide-diphossugar_trans"/>
</dbReference>
<evidence type="ECO:0000313" key="8">
    <source>
        <dbReference type="Proteomes" id="UP000023772"/>
    </source>
</evidence>
<dbReference type="SUPFAM" id="SSF53448">
    <property type="entry name" value="Nucleotide-diphospho-sugar transferases"/>
    <property type="match status" value="1"/>
</dbReference>
<comment type="similarity">
    <text evidence="1">Belongs to the glycosyltransferase 2 family.</text>
</comment>
<dbReference type="AlphaFoldDB" id="X5E181"/>
<keyword evidence="4" id="KW-0812">Transmembrane</keyword>
<dbReference type="eggNOG" id="COG1216">
    <property type="taxonomic scope" value="Bacteria"/>
</dbReference>
<dbReference type="RefSeq" id="WP_074780948.1">
    <property type="nucleotide sequence ID" value="NZ_FOHT01000031.1"/>
</dbReference>
<keyword evidence="3 6" id="KW-0808">Transferase</keyword>
<protein>
    <submittedName>
        <fullName evidence="6">Glycosyl transferase family 2</fullName>
    </submittedName>
</protein>
<keyword evidence="8" id="KW-1185">Reference proteome</keyword>
<dbReference type="GO" id="GO:0016757">
    <property type="term" value="F:glycosyltransferase activity"/>
    <property type="evidence" value="ECO:0007669"/>
    <property type="project" value="UniProtKB-KW"/>
</dbReference>
<dbReference type="EMBL" id="CP007451">
    <property type="protein sequence ID" value="AHW61240.1"/>
    <property type="molecule type" value="Genomic_DNA"/>
</dbReference>
<dbReference type="Proteomes" id="UP000181981">
    <property type="component" value="Unassembled WGS sequence"/>
</dbReference>
<dbReference type="EMBL" id="FOHT01000031">
    <property type="protein sequence ID" value="SET94892.1"/>
    <property type="molecule type" value="Genomic_DNA"/>
</dbReference>
<dbReference type="HOGENOM" id="CLU_023845_4_1_10"/>
<feature type="domain" description="Glycosyltransferase 2-like" evidence="5">
    <location>
        <begin position="11"/>
        <end position="158"/>
    </location>
</feature>
<reference evidence="7 9" key="2">
    <citation type="submission" date="2016-10" db="EMBL/GenBank/DDBJ databases">
        <authorList>
            <person name="de Groot N.N."/>
        </authorList>
    </citation>
    <scope>NUCLEOTIDE SEQUENCE [LARGE SCALE GENOMIC DNA]</scope>
    <source>
        <strain evidence="7 9">DSM 25947</strain>
    </source>
</reference>
<organism evidence="7 9">
    <name type="scientific">Draconibacterium orientale</name>
    <dbReference type="NCBI Taxonomy" id="1168034"/>
    <lineage>
        <taxon>Bacteria</taxon>
        <taxon>Pseudomonadati</taxon>
        <taxon>Bacteroidota</taxon>
        <taxon>Bacteroidia</taxon>
        <taxon>Marinilabiliales</taxon>
        <taxon>Prolixibacteraceae</taxon>
        <taxon>Draconibacterium</taxon>
    </lineage>
</organism>
<feature type="transmembrane region" description="Helical" evidence="4">
    <location>
        <begin position="253"/>
        <end position="277"/>
    </location>
</feature>
<dbReference type="CDD" id="cd04186">
    <property type="entry name" value="GT_2_like_c"/>
    <property type="match status" value="1"/>
</dbReference>
<evidence type="ECO:0000256" key="2">
    <source>
        <dbReference type="ARBA" id="ARBA00022676"/>
    </source>
</evidence>
<evidence type="ECO:0000313" key="9">
    <source>
        <dbReference type="Proteomes" id="UP000181981"/>
    </source>
</evidence>
<sequence>MKHEKKYPLVSIICVNYNTAKVTIETIISLRAITYPNIEIIIVDNGSNESTELIREECPEVKLIKLNKNLGFAGGNNVGIQQSKGEYILLLNSDTEVEPDFLEPLVDLLLSDNTIGAVSPKLVYYFSENRNVIQYAGGNKINMFTGRNSTNGKQQIDDGSYDYIAETDLAHGAAMIIPRKVIREVGLMPEIYFLYYEEVDWAELIKRHGFKIYYNGQSKVYHKESMSVGKENPMKTYYLNRNRLVFMRRNSSIYTYLVVFLFYTFVSIPKNLIVFILNGKYLMAKKLLEGYFWNFKNRNVKINPYLTEDNKIIYSKIRAIT</sequence>
<accession>X5E181</accession>
<dbReference type="STRING" id="1168034.FH5T_20880"/>
<evidence type="ECO:0000313" key="6">
    <source>
        <dbReference type="EMBL" id="AHW61240.1"/>
    </source>
</evidence>
<dbReference type="Gene3D" id="3.90.550.10">
    <property type="entry name" value="Spore Coat Polysaccharide Biosynthesis Protein SpsA, Chain A"/>
    <property type="match status" value="1"/>
</dbReference>
<name>X5E181_9BACT</name>
<keyword evidence="4" id="KW-1133">Transmembrane helix</keyword>
<dbReference type="InterPro" id="IPR001173">
    <property type="entry name" value="Glyco_trans_2-like"/>
</dbReference>